<keyword evidence="3" id="KW-1185">Reference proteome</keyword>
<protein>
    <submittedName>
        <fullName evidence="2">Uncharacterized protein</fullName>
    </submittedName>
</protein>
<gene>
    <name evidence="2" type="ORF">D9611_002112</name>
</gene>
<organism evidence="2 3">
    <name type="scientific">Ephemerocybe angulata</name>
    <dbReference type="NCBI Taxonomy" id="980116"/>
    <lineage>
        <taxon>Eukaryota</taxon>
        <taxon>Fungi</taxon>
        <taxon>Dikarya</taxon>
        <taxon>Basidiomycota</taxon>
        <taxon>Agaricomycotina</taxon>
        <taxon>Agaricomycetes</taxon>
        <taxon>Agaricomycetidae</taxon>
        <taxon>Agaricales</taxon>
        <taxon>Agaricineae</taxon>
        <taxon>Psathyrellaceae</taxon>
        <taxon>Ephemerocybe</taxon>
    </lineage>
</organism>
<dbReference type="EMBL" id="JAACJK010000001">
    <property type="protein sequence ID" value="KAF5342293.1"/>
    <property type="molecule type" value="Genomic_DNA"/>
</dbReference>
<evidence type="ECO:0000313" key="2">
    <source>
        <dbReference type="EMBL" id="KAF5342293.1"/>
    </source>
</evidence>
<evidence type="ECO:0000313" key="3">
    <source>
        <dbReference type="Proteomes" id="UP000541558"/>
    </source>
</evidence>
<feature type="compositionally biased region" description="Basic and acidic residues" evidence="1">
    <location>
        <begin position="648"/>
        <end position="658"/>
    </location>
</feature>
<dbReference type="OrthoDB" id="550575at2759"/>
<comment type="caution">
    <text evidence="2">The sequence shown here is derived from an EMBL/GenBank/DDBJ whole genome shotgun (WGS) entry which is preliminary data.</text>
</comment>
<reference evidence="2 3" key="1">
    <citation type="journal article" date="2020" name="ISME J.">
        <title>Uncovering the hidden diversity of litter-decomposition mechanisms in mushroom-forming fungi.</title>
        <authorList>
            <person name="Floudas D."/>
            <person name="Bentzer J."/>
            <person name="Ahren D."/>
            <person name="Johansson T."/>
            <person name="Persson P."/>
            <person name="Tunlid A."/>
        </authorList>
    </citation>
    <scope>NUCLEOTIDE SEQUENCE [LARGE SCALE GENOMIC DNA]</scope>
    <source>
        <strain evidence="2 3">CBS 175.51</strain>
    </source>
</reference>
<feature type="region of interest" description="Disordered" evidence="1">
    <location>
        <begin position="648"/>
        <end position="672"/>
    </location>
</feature>
<accession>A0A8H5CK45</accession>
<name>A0A8H5CK45_9AGAR</name>
<dbReference type="SUPFAM" id="SSF50998">
    <property type="entry name" value="Quinoprotein alcohol dehydrogenase-like"/>
    <property type="match status" value="1"/>
</dbReference>
<evidence type="ECO:0000256" key="1">
    <source>
        <dbReference type="SAM" id="MobiDB-lite"/>
    </source>
</evidence>
<dbReference type="AlphaFoldDB" id="A0A8H5CK45"/>
<feature type="region of interest" description="Disordered" evidence="1">
    <location>
        <begin position="875"/>
        <end position="900"/>
    </location>
</feature>
<sequence length="1021" mass="112364">MVREMDQDAEWTASMEIYSSQSFLGSRISVDEVNWKALLKRRLEIHRAWAGELPSDTVRYRFEDVRFSTSETRSYMPAIHQVAKLAKEAKRMKANILGITTKDFAKLGASIGDPFFVQLLGTASEALGIDPNSLSTDIEKLGLVGLVSVLPDVFRNLDDDVFDSLVPSAKNIDHMKVDERNGYIVSTQSYGGLIVTDISSKEILWCLPKNGKCVNLEYEQGYIILGRSDGSKEVWRSSSHPPPREAIPLLYQPDKRQRLASALANGDDDNLLRSFIDEAEAPDASLAIFQPIMSVLHRRRQSSRIGVIAAAAIASVLAHVDGTGDGNATLSGGFDSVPENIFGMGCLTLEDLRRTCAPQIPFTDLPSIERSGSGGPDESSSRGRKDAAKRLSPHFVPHMIIPVPLIPAPGGLEVPDPATVLRFAYPHLLCASSNYAYVWDIRSRQIVQVLPSLQTFTIPKGYPMFATTGLNEDVRGTSRPSPAMTPEGQCEADKADFPAFRPFESGFFDQNAVFSGNSELVSSLQDVPPINSGTPALSMKCDPLSLFTDFPAPLKKVTYVELGERWIFVCGEEGLRGFTRGREFFDETLPKLRNFEPGQIALRILSNKLHYARWGASLGMASFRAHWGSELVRQEVVWDEDLSRRTEEEANTVEDRPARKSPMAEWPSNKSEGQRGVLMKRKRLHDRFIAVHVSPDQKHLAALLSSSRLVFVPWFERVVTREVELWDVALDIQLGGFETPSVCLSYGTAESGSGGSAGRISVTTKLGIFVITPYFKPCTTLRSTSLARPPTREVDITVHRLAPSFMDVRGLGCISCLQMSDTGLWVNWTIPEPRKGPLSATRAILQRVFGPNGDTVFREGEGDWDYPEVKNDAKAGGVRSDGAMGASPVAATEGKRGNPIPIQVHSSRGDTPSMNAQEGTPPSQFQVKGGKCKWNSAEIMQLGGNARTASPVERRAIECEFHFQSSLQVPRIGTPGSSAMGAVELPNGDLEVKLAEEYGLDKFFGAEEERRELRQIQFVPI</sequence>
<feature type="region of interest" description="Disordered" evidence="1">
    <location>
        <begin position="363"/>
        <end position="387"/>
    </location>
</feature>
<proteinExistence type="predicted"/>
<dbReference type="InterPro" id="IPR011047">
    <property type="entry name" value="Quinoprotein_ADH-like_sf"/>
</dbReference>
<dbReference type="Proteomes" id="UP000541558">
    <property type="component" value="Unassembled WGS sequence"/>
</dbReference>